<keyword evidence="3" id="KW-1185">Reference proteome</keyword>
<sequence length="374" mass="40004">MYDLLIRNARLADDTTADVAVKNGKIAALGQLGEGAAAKTVDLKQKYYLSAGWIDNHVHAYPSSPIYYDEPDLIGIAGGVTTIVDAGSTGATDIADFKRIAANCKTNVKALLNVSRIGMIVQHELANMDDINAQLDAETIAQHRDFIVGIKARMSGSVVGSNGIEPLRLAKDIQSANGDLPLMVHVGNPPPTLEEIVDLMGKNDILTHCFNGKPNRILDGDGRLRDAVKQAVNRGMLLDVGHGSASFSFEVARQAINEGILPDTISTDIYYKNRMNGPVISLALVMSKFLYLGMTLPQVIERVTSRAADMFGFDGKGRLEVGADADLTLFDIDETALEAHDCEGGVEMCSPNLIPLAAVVAGEVFVTEHGSGKI</sequence>
<dbReference type="Pfam" id="PF01979">
    <property type="entry name" value="Amidohydro_1"/>
    <property type="match status" value="1"/>
</dbReference>
<dbReference type="InterPro" id="IPR047601">
    <property type="entry name" value="EF_0837-like"/>
</dbReference>
<dbReference type="InterPro" id="IPR006680">
    <property type="entry name" value="Amidohydro-rel"/>
</dbReference>
<dbReference type="Gene3D" id="2.30.40.10">
    <property type="entry name" value="Urease, subunit C, domain 1"/>
    <property type="match status" value="1"/>
</dbReference>
<organism evidence="2 3">
    <name type="scientific">Hohaiivirga grylli</name>
    <dbReference type="NCBI Taxonomy" id="3133970"/>
    <lineage>
        <taxon>Bacteria</taxon>
        <taxon>Pseudomonadati</taxon>
        <taxon>Pseudomonadota</taxon>
        <taxon>Alphaproteobacteria</taxon>
        <taxon>Hyphomicrobiales</taxon>
        <taxon>Methylobacteriaceae</taxon>
        <taxon>Hohaiivirga</taxon>
    </lineage>
</organism>
<feature type="domain" description="Amidohydrolase-related" evidence="1">
    <location>
        <begin position="49"/>
        <end position="333"/>
    </location>
</feature>
<dbReference type="GO" id="GO:0004151">
    <property type="term" value="F:dihydroorotase activity"/>
    <property type="evidence" value="ECO:0007669"/>
    <property type="project" value="UniProtKB-EC"/>
</dbReference>
<reference evidence="2 3" key="1">
    <citation type="submission" date="2024-04" db="EMBL/GenBank/DDBJ databases">
        <title>A novel species isolated from cricket.</title>
        <authorList>
            <person name="Wang H.-C."/>
        </authorList>
    </citation>
    <scope>NUCLEOTIDE SEQUENCE [LARGE SCALE GENOMIC DNA]</scope>
    <source>
        <strain evidence="2 3">WL0021</strain>
    </source>
</reference>
<dbReference type="NCBIfam" id="NF006689">
    <property type="entry name" value="PRK09237.1"/>
    <property type="match status" value="1"/>
</dbReference>
<keyword evidence="2" id="KW-0378">Hydrolase</keyword>
<dbReference type="PIRSF" id="PIRSF039004">
    <property type="entry name" value="ADE_EF_0837"/>
    <property type="match status" value="1"/>
</dbReference>
<dbReference type="PANTHER" id="PTHR42717:SF1">
    <property type="entry name" value="IMIDAZOLONEPROPIONASE AND RELATED AMIDOHYDROLASES"/>
    <property type="match status" value="1"/>
</dbReference>
<dbReference type="EMBL" id="JBBYXI010000001">
    <property type="protein sequence ID" value="MEN3930174.1"/>
    <property type="molecule type" value="Genomic_DNA"/>
</dbReference>
<protein>
    <submittedName>
        <fullName evidence="2">Amidohydrolase/deacetylase family metallohydrolase</fullName>
        <ecNumber evidence="2">3.5.2.3</ecNumber>
    </submittedName>
</protein>
<evidence type="ECO:0000259" key="1">
    <source>
        <dbReference type="Pfam" id="PF01979"/>
    </source>
</evidence>
<dbReference type="PANTHER" id="PTHR42717">
    <property type="entry name" value="DIHYDROOROTASE-RELATED"/>
    <property type="match status" value="1"/>
</dbReference>
<dbReference type="InterPro" id="IPR020043">
    <property type="entry name" value="Deacetylase_Atu3266-like"/>
</dbReference>
<dbReference type="SUPFAM" id="SSF51338">
    <property type="entry name" value="Composite domain of metallo-dependent hydrolases"/>
    <property type="match status" value="1"/>
</dbReference>
<gene>
    <name evidence="2" type="ORF">WJT86_03750</name>
</gene>
<dbReference type="Gene3D" id="3.20.20.140">
    <property type="entry name" value="Metal-dependent hydrolases"/>
    <property type="match status" value="1"/>
</dbReference>
<comment type="caution">
    <text evidence="2">The sequence shown here is derived from an EMBL/GenBank/DDBJ whole genome shotgun (WGS) entry which is preliminary data.</text>
</comment>
<evidence type="ECO:0000313" key="3">
    <source>
        <dbReference type="Proteomes" id="UP001418637"/>
    </source>
</evidence>
<proteinExistence type="predicted"/>
<evidence type="ECO:0000313" key="2">
    <source>
        <dbReference type="EMBL" id="MEN3930174.1"/>
    </source>
</evidence>
<dbReference type="NCBIfam" id="TIGR03583">
    <property type="entry name" value="EF_0837"/>
    <property type="match status" value="1"/>
</dbReference>
<dbReference type="SUPFAM" id="SSF51556">
    <property type="entry name" value="Metallo-dependent hydrolases"/>
    <property type="match status" value="1"/>
</dbReference>
<dbReference type="InterPro" id="IPR011059">
    <property type="entry name" value="Metal-dep_hydrolase_composite"/>
</dbReference>
<dbReference type="RefSeq" id="WP_346336139.1">
    <property type="nucleotide sequence ID" value="NZ_JBBYXI010000001.1"/>
</dbReference>
<accession>A0ABV0BGS4</accession>
<dbReference type="Proteomes" id="UP001418637">
    <property type="component" value="Unassembled WGS sequence"/>
</dbReference>
<dbReference type="EC" id="3.5.2.3" evidence="2"/>
<name>A0ABV0BGS4_9HYPH</name>
<dbReference type="InterPro" id="IPR032466">
    <property type="entry name" value="Metal_Hydrolase"/>
</dbReference>